<dbReference type="EMBL" id="JAAARO010000011">
    <property type="protein sequence ID" value="KAF5740713.1"/>
    <property type="molecule type" value="Genomic_DNA"/>
</dbReference>
<dbReference type="GO" id="GO:0003697">
    <property type="term" value="F:single-stranded DNA binding"/>
    <property type="evidence" value="ECO:0007669"/>
    <property type="project" value="TreeGrafter"/>
</dbReference>
<organism evidence="10 11">
    <name type="scientific">Tripterygium wilfordii</name>
    <name type="common">Thunder God vine</name>
    <dbReference type="NCBI Taxonomy" id="458696"/>
    <lineage>
        <taxon>Eukaryota</taxon>
        <taxon>Viridiplantae</taxon>
        <taxon>Streptophyta</taxon>
        <taxon>Embryophyta</taxon>
        <taxon>Tracheophyta</taxon>
        <taxon>Spermatophyta</taxon>
        <taxon>Magnoliopsida</taxon>
        <taxon>eudicotyledons</taxon>
        <taxon>Gunneridae</taxon>
        <taxon>Pentapetalae</taxon>
        <taxon>rosids</taxon>
        <taxon>fabids</taxon>
        <taxon>Celastrales</taxon>
        <taxon>Celastraceae</taxon>
        <taxon>Tripterygium</taxon>
    </lineage>
</organism>
<keyword evidence="11" id="KW-1185">Reference proteome</keyword>
<dbReference type="GO" id="GO:0010833">
    <property type="term" value="P:telomere maintenance via telomere lengthening"/>
    <property type="evidence" value="ECO:0007669"/>
    <property type="project" value="TreeGrafter"/>
</dbReference>
<dbReference type="GO" id="GO:1990879">
    <property type="term" value="C:CST complex"/>
    <property type="evidence" value="ECO:0007669"/>
    <property type="project" value="TreeGrafter"/>
</dbReference>
<evidence type="ECO:0000256" key="4">
    <source>
        <dbReference type="ARBA" id="ARBA00016175"/>
    </source>
</evidence>
<evidence type="ECO:0000313" key="11">
    <source>
        <dbReference type="Proteomes" id="UP000593562"/>
    </source>
</evidence>
<evidence type="ECO:0000313" key="10">
    <source>
        <dbReference type="EMBL" id="KAF5740713.1"/>
    </source>
</evidence>
<dbReference type="GO" id="GO:0042162">
    <property type="term" value="F:telomeric DNA binding"/>
    <property type="evidence" value="ECO:0007669"/>
    <property type="project" value="TreeGrafter"/>
</dbReference>
<evidence type="ECO:0000256" key="3">
    <source>
        <dbReference type="ARBA" id="ARBA00006332"/>
    </source>
</evidence>
<dbReference type="PANTHER" id="PTHR14865:SF2">
    <property type="entry name" value="CST COMPLEX SUBUNIT CTC1"/>
    <property type="match status" value="1"/>
</dbReference>
<dbReference type="GO" id="GO:0045740">
    <property type="term" value="P:positive regulation of DNA replication"/>
    <property type="evidence" value="ECO:0007669"/>
    <property type="project" value="TreeGrafter"/>
</dbReference>
<evidence type="ECO:0000256" key="7">
    <source>
        <dbReference type="ARBA" id="ARBA00023125"/>
    </source>
</evidence>
<evidence type="ECO:0000256" key="8">
    <source>
        <dbReference type="ARBA" id="ARBA00023242"/>
    </source>
</evidence>
<name>A0A7J7D316_TRIWF</name>
<feature type="region of interest" description="Disordered" evidence="9">
    <location>
        <begin position="20"/>
        <end position="52"/>
    </location>
</feature>
<dbReference type="Proteomes" id="UP000593562">
    <property type="component" value="Unassembled WGS sequence"/>
</dbReference>
<evidence type="ECO:0000256" key="9">
    <source>
        <dbReference type="SAM" id="MobiDB-lite"/>
    </source>
</evidence>
<dbReference type="InterPro" id="IPR028262">
    <property type="entry name" value="CTC1_plant"/>
</dbReference>
<evidence type="ECO:0000256" key="5">
    <source>
        <dbReference type="ARBA" id="ARBA00022454"/>
    </source>
</evidence>
<sequence length="1332" mass="147340">MDSVEIIKISDLLRRGRPLTAASSLPSSSSSSLPISSSSHHPPTQSSASPNPNFKILSPLNHPALLIGTVTLPTLTLKSLTNNSFQFSDDSSAICCDILCFDTRILGKKIHVLAWNFIPLKHSGGFLEIIRWCFLNSSVPPALSRCSNVDSIPLALPSVSSNEDASKARYQVLGTLESISPISVIPCSTTAGNSHVPQNLPGFLLRVMACQCRLCSCKEPSTALDNVIRGRDLHSLSKPLFVYFLGSVSCWHPAITKLIGDTVLFSGLKKKLITIGKEDSLLMYVTTGNSVLHLPRLSKKWLLLPRTAMKGKGESGTYTGVVKGVHMQGLVIELDKDVWLLLTDQLLTPPHSLRVGAVISARNVHFVNPKFSWVKVLILGACFKTSITIESFSPLESGCHAVLRSQSQLGRFIESLTFSARLWALLVVSCFRKKFAGILSEKEILGSKHKEGMAQMYARSHLPQSAFQVRHGVFKELTKHDSCGCGCANEPYCANLKLVAPTTVFLHWCEAMWTKTLLQSRNNCHALCDEEGFNLLTCDRRSYRQSLRKTFRSNDVGIVLVGRLMISPSSGRLQLVDQTGGIDAIVPDLPSTWNANNIYEVIDYIITVDGIPEMVNHLDLLYNESFSCRNIFHCIPLARERNLTICVCFHLGNATCRDLLLHPSKGLVDECKELHTGRFHLIWVTHKFPELQKLCGDSNISNRSSMFLEAFILPWYLFIAGEDVTTRPAKVSRDCAGENCKQCVPSKRCKIEGTSSKVLISCLRDDIRDADVKLSAYSSCREHSEGRKYMNSKSIHEIPCVATVRAVNNQSMVYSGILYSKKADGDCKATAKKVMLELESDNFSVYQLLQIGCYYITKHCLEDPFCNVEDYGNVNIAKVSISSKVGLWSLSLTSDEDLACKSSSNDSSPKDSSFSNLEVRQGSNNKIPKIYSDVTLHLSAREISLLEINLENSEDAVIKSAVRPDSSCLFPEGNIISVHGLVIGIHGLESRSGSAHLRCGSTCDVPQSKFFQGVTSCFCIHILAGHQTVRILGSLRKEAFPVGFGLGVSATFHRVLESGRSTTLMLLPVSLIVIKSIREKNRLNSDKAFNLESASERHAVSSPHISSGLVSELIQSMDQRPMQFHCRVAAVHFLIMEHKSKKYDDLRSNSRPCLVDIPLAGLVLDEGSFSCCCWANAEIASKLLRLHEELPDAAFENAGLMVKWVGMGNNSWRTPMYHLERILKKHDRITVLNCSSMIDTSHQDVSVSVGSDNVISSSDENLLKYIVLNACCGTSWTVAASMMGLNAVQKLEKEHFCDLEKAIYPMQNIWAREVFYSDPLTEARIMIKELLN</sequence>
<comment type="similarity">
    <text evidence="3">Belongs to the CTC1 family.</text>
</comment>
<protein>
    <recommendedName>
        <fullName evidence="4">CST complex subunit CTC1</fullName>
    </recommendedName>
</protein>
<dbReference type="InterPro" id="IPR042617">
    <property type="entry name" value="CTC1-like"/>
</dbReference>
<dbReference type="Pfam" id="PF15491">
    <property type="entry name" value="CTC1_2"/>
    <property type="match status" value="1"/>
</dbReference>
<comment type="caution">
    <text evidence="10">The sequence shown here is derived from an EMBL/GenBank/DDBJ whole genome shotgun (WGS) entry which is preliminary data.</text>
</comment>
<keyword evidence="7" id="KW-0238">DNA-binding</keyword>
<gene>
    <name evidence="10" type="ORF">HS088_TW11G00790</name>
</gene>
<dbReference type="FunCoup" id="A0A7J7D316">
    <property type="interactions" value="1667"/>
</dbReference>
<dbReference type="PANTHER" id="PTHR14865">
    <property type="entry name" value="CST COMPLEX SUBUNIT CTC1"/>
    <property type="match status" value="1"/>
</dbReference>
<feature type="compositionally biased region" description="Low complexity" evidence="9">
    <location>
        <begin position="20"/>
        <end position="50"/>
    </location>
</feature>
<dbReference type="InParanoid" id="A0A7J7D316"/>
<comment type="subcellular location">
    <subcellularLocation>
        <location evidence="2">Chromosome</location>
        <location evidence="2">Telomere</location>
    </subcellularLocation>
    <subcellularLocation>
        <location evidence="1">Nucleus</location>
    </subcellularLocation>
</comment>
<evidence type="ECO:0000256" key="2">
    <source>
        <dbReference type="ARBA" id="ARBA00004574"/>
    </source>
</evidence>
<keyword evidence="8" id="KW-0539">Nucleus</keyword>
<keyword evidence="5" id="KW-0158">Chromosome</keyword>
<evidence type="ECO:0000256" key="1">
    <source>
        <dbReference type="ARBA" id="ARBA00004123"/>
    </source>
</evidence>
<reference evidence="10 11" key="1">
    <citation type="journal article" date="2020" name="Nat. Commun.">
        <title>Genome of Tripterygium wilfordii and identification of cytochrome P450 involved in triptolide biosynthesis.</title>
        <authorList>
            <person name="Tu L."/>
            <person name="Su P."/>
            <person name="Zhang Z."/>
            <person name="Gao L."/>
            <person name="Wang J."/>
            <person name="Hu T."/>
            <person name="Zhou J."/>
            <person name="Zhang Y."/>
            <person name="Zhao Y."/>
            <person name="Liu Y."/>
            <person name="Song Y."/>
            <person name="Tong Y."/>
            <person name="Lu Y."/>
            <person name="Yang J."/>
            <person name="Xu C."/>
            <person name="Jia M."/>
            <person name="Peters R.J."/>
            <person name="Huang L."/>
            <person name="Gao W."/>
        </authorList>
    </citation>
    <scope>NUCLEOTIDE SEQUENCE [LARGE SCALE GENOMIC DNA]</scope>
    <source>
        <strain evidence="11">cv. XIE 37</strain>
        <tissue evidence="10">Leaf</tissue>
    </source>
</reference>
<keyword evidence="6" id="KW-0779">Telomere</keyword>
<accession>A0A7J7D316</accession>
<proteinExistence type="inferred from homology"/>
<evidence type="ECO:0000256" key="6">
    <source>
        <dbReference type="ARBA" id="ARBA00022895"/>
    </source>
</evidence>